<proteinExistence type="predicted"/>
<feature type="non-terminal residue" evidence="2">
    <location>
        <position position="1"/>
    </location>
</feature>
<name>A0A170VDR4_TRIIF</name>
<keyword evidence="1" id="KW-0175">Coiled coil</keyword>
<reference evidence="2" key="2">
    <citation type="journal article" date="2017" name="J. Med. Entomol.">
        <title>Transcriptome Analysis of the Triatoma infestans (Hemiptera: Reduviidae) Integument.</title>
        <authorList>
            <person name="Calderon-Fernandez G.M."/>
            <person name="Moriconi D.E."/>
            <person name="Dulbecco A.B."/>
            <person name="Juarez M.P."/>
        </authorList>
    </citation>
    <scope>NUCLEOTIDE SEQUENCE</scope>
    <source>
        <strain evidence="2">Int1</strain>
        <tissue evidence="2">Integument</tissue>
    </source>
</reference>
<protein>
    <submittedName>
        <fullName evidence="2">Rab6-interacting golgin-like protein</fullName>
    </submittedName>
</protein>
<sequence length="120" mass="13926">EEEKKETKVPENRGTAHQQLKEANLVEVSCVLTSQCIIQKSQTTNPEIDGIKYANIDFEDTPSLQALDEFEETRRKLEAFNSERKEQLRQALSDRAKKTHEEVKKLTQIEEELKKIGFYS</sequence>
<feature type="coiled-coil region" evidence="1">
    <location>
        <begin position="70"/>
        <end position="109"/>
    </location>
</feature>
<reference evidence="2" key="1">
    <citation type="submission" date="2016-04" db="EMBL/GenBank/DDBJ databases">
        <authorList>
            <person name="Calderon-Fernandez G.M.Sr."/>
        </authorList>
    </citation>
    <scope>NUCLEOTIDE SEQUENCE</scope>
    <source>
        <strain evidence="2">Int1</strain>
        <tissue evidence="2">Integument</tissue>
    </source>
</reference>
<dbReference type="EMBL" id="GEMB01006786">
    <property type="protein sequence ID" value="JAR96568.1"/>
    <property type="molecule type" value="Transcribed_RNA"/>
</dbReference>
<accession>A0A170VDR4</accession>
<dbReference type="AlphaFoldDB" id="A0A170VDR4"/>
<evidence type="ECO:0000256" key="1">
    <source>
        <dbReference type="SAM" id="Coils"/>
    </source>
</evidence>
<evidence type="ECO:0000313" key="2">
    <source>
        <dbReference type="EMBL" id="JAR96568.1"/>
    </source>
</evidence>
<organism evidence="2">
    <name type="scientific">Triatoma infestans</name>
    <name type="common">Assassin bug</name>
    <dbReference type="NCBI Taxonomy" id="30076"/>
    <lineage>
        <taxon>Eukaryota</taxon>
        <taxon>Metazoa</taxon>
        <taxon>Ecdysozoa</taxon>
        <taxon>Arthropoda</taxon>
        <taxon>Hexapoda</taxon>
        <taxon>Insecta</taxon>
        <taxon>Pterygota</taxon>
        <taxon>Neoptera</taxon>
        <taxon>Paraneoptera</taxon>
        <taxon>Hemiptera</taxon>
        <taxon>Heteroptera</taxon>
        <taxon>Panheteroptera</taxon>
        <taxon>Cimicomorpha</taxon>
        <taxon>Reduviidae</taxon>
        <taxon>Triatominae</taxon>
        <taxon>Triatoma</taxon>
    </lineage>
</organism>